<dbReference type="OrthoDB" id="287530at2"/>
<dbReference type="InterPro" id="IPR025048">
    <property type="entry name" value="DUF3987"/>
</dbReference>
<organism evidence="1 2">
    <name type="scientific">Blastopirellula marina</name>
    <dbReference type="NCBI Taxonomy" id="124"/>
    <lineage>
        <taxon>Bacteria</taxon>
        <taxon>Pseudomonadati</taxon>
        <taxon>Planctomycetota</taxon>
        <taxon>Planctomycetia</taxon>
        <taxon>Pirellulales</taxon>
        <taxon>Pirellulaceae</taxon>
        <taxon>Blastopirellula</taxon>
    </lineage>
</organism>
<evidence type="ECO:0008006" key="3">
    <source>
        <dbReference type="Google" id="ProtNLM"/>
    </source>
</evidence>
<proteinExistence type="predicted"/>
<accession>A0A2S8GQL0</accession>
<dbReference type="AlphaFoldDB" id="A0A2S8GQL0"/>
<dbReference type="Proteomes" id="UP000237819">
    <property type="component" value="Unassembled WGS sequence"/>
</dbReference>
<comment type="caution">
    <text evidence="1">The sequence shown here is derived from an EMBL/GenBank/DDBJ whole genome shotgun (WGS) entry which is preliminary data.</text>
</comment>
<name>A0A2S8GQL0_9BACT</name>
<reference evidence="1 2" key="1">
    <citation type="submission" date="2018-02" db="EMBL/GenBank/DDBJ databases">
        <title>Comparative genomes isolates from brazilian mangrove.</title>
        <authorList>
            <person name="Araujo J.E."/>
            <person name="Taketani R.G."/>
            <person name="Silva M.C.P."/>
            <person name="Loureco M.V."/>
            <person name="Andreote F.D."/>
        </authorList>
    </citation>
    <scope>NUCLEOTIDE SEQUENCE [LARGE SCALE GENOMIC DNA]</scope>
    <source>
        <strain evidence="1 2">Nap-Phe MGV</strain>
    </source>
</reference>
<sequence length="748" mass="81373">MTQTAAQLETSIKSDNIPAELVAAKQWVLWRYETRNDKPTKVPYSVTGAKASTVDPMTWATFGEVLADVDEPQAGWNGVGFVFTPEDDFIGIDLDDCLDDEGQPFPWAAEIIEGFATYTEISPSGKGVKLFFKGEFPLDRGRKVQREEGGAIEVYTKGRYFTVTGERFGDVSEVATASTERLAAWADHYFTPAAKPVVALPMSTTTAPAVDVVDRARRYASAYPPAVSGQGGHDTTFRLACVLVNGFELGTEPARTILEEWNLSCQPPWTERELTHKIRQAEKEGAKGDRGYMLQNDGFTSHALASGVDLSSFKGCQSGIDSGCPSEISSQPISMPEVCLDAPGLIGDVLRYMLRSALYPLPEVSLAAAIGLMSVLACRKVKTFKGATPNVYMIGVAPSGSGKDHPRKVVRSILNAADGGSLVGPENFKSGSAIVESLTVQPAFVSQIDEIRDLFRAMAGNNASPWLQDIATVLLTVWGSGLAAPWKASARADAKFNREVFCPQPVIFGTTTELIWQSITSDMKDGGLLGRFCTLQTCDAAKMQSDPFDDSTDDLPPEIVERVRNWIEFRPGGNLTEQFPKPFNLPLTDDAKQAFRNHWASIQAECDGADEATRGLLTRSQEITTRLALVAACACHDPADGLNGFEIDASHVQWAEALVNWSNQIKLYQVSRHLAESSHHKNVLKVKRIIQDAGKGGLSASDLTRKTQWINSQTRRDVLQTVLDSGEVVAKEIDTTGRKKTVFCSAGS</sequence>
<protein>
    <recommendedName>
        <fullName evidence="3">DNA primase/polymerase bifunctional N-terminal domain-containing protein</fullName>
    </recommendedName>
</protein>
<evidence type="ECO:0000313" key="1">
    <source>
        <dbReference type="EMBL" id="PQO46718.1"/>
    </source>
</evidence>
<dbReference type="RefSeq" id="WP_105334844.1">
    <property type="nucleotide sequence ID" value="NZ_PUHZ01000008.1"/>
</dbReference>
<dbReference type="Pfam" id="PF13148">
    <property type="entry name" value="DUF3987"/>
    <property type="match status" value="1"/>
</dbReference>
<gene>
    <name evidence="1" type="ORF">C5Y93_07745</name>
</gene>
<dbReference type="EMBL" id="PUHZ01000008">
    <property type="protein sequence ID" value="PQO46718.1"/>
    <property type="molecule type" value="Genomic_DNA"/>
</dbReference>
<evidence type="ECO:0000313" key="2">
    <source>
        <dbReference type="Proteomes" id="UP000237819"/>
    </source>
</evidence>